<dbReference type="EMBL" id="CH477337">
    <property type="protein sequence ID" value="EAT43198.1"/>
    <property type="molecule type" value="Genomic_DNA"/>
</dbReference>
<reference evidence="1" key="1">
    <citation type="submission" date="2005-10" db="EMBL/GenBank/DDBJ databases">
        <authorList>
            <person name="Loftus B.J."/>
            <person name="Nene V.M."/>
            <person name="Hannick L.I."/>
            <person name="Bidwell S."/>
            <person name="Haas B."/>
            <person name="Amedeo P."/>
            <person name="Orvis J."/>
            <person name="Wortman J.R."/>
            <person name="White O.R."/>
            <person name="Salzberg S."/>
            <person name="Shumway M."/>
            <person name="Koo H."/>
            <person name="Zhao Y."/>
            <person name="Holmes M."/>
            <person name="Miller J."/>
            <person name="Schatz M."/>
            <person name="Pop M."/>
            <person name="Pai G."/>
            <person name="Utterback T."/>
            <person name="Rogers Y.-H."/>
            <person name="Kravitz S."/>
            <person name="Fraser C.M."/>
        </authorList>
    </citation>
    <scope>NUCLEOTIDE SEQUENCE</scope>
    <source>
        <strain evidence="1">Liverpool</strain>
    </source>
</reference>
<dbReference type="eggNOG" id="ENOG502T8HZ">
    <property type="taxonomic scope" value="Eukaryota"/>
</dbReference>
<dbReference type="Proteomes" id="UP000682892">
    <property type="component" value="Unassembled WGS sequence"/>
</dbReference>
<dbReference type="AlphaFoldDB" id="Q17A93"/>
<dbReference type="PhylomeDB" id="Q17A93"/>
<dbReference type="PaxDb" id="7159-AAEL005352-PA"/>
<name>Q17A93_AEDAE</name>
<dbReference type="OMA" id="WPERPYQ"/>
<proteinExistence type="predicted"/>
<accession>Q17A93</accession>
<dbReference type="HOGENOM" id="CLU_1185859_0_0_1"/>
<sequence length="234" mass="26397">MMNKHPMFFETTYTADYTDPVTNRRLCLQNDSDPNVPTSCFSPPLSCTTPVSTPKPAPEPIPVTECGTNRFVPNLCHSHPEVYADLQANRQWNQQSVQSPLKTTYNIDYDHLSEYQLVPYPEDTKYYIRECNGTACNGLSCCAGGLCSCQLCPSEGVNGCQGQYPDHSIQKPSKIPKGYITSAHWPERPYQDEGLMTEYRAKVGHIGGVIQREQIHDHQNCKMPSTCRHTFIMK</sequence>
<evidence type="ECO:0000313" key="1">
    <source>
        <dbReference type="EMBL" id="EAT43198.1"/>
    </source>
</evidence>
<evidence type="ECO:0000313" key="2">
    <source>
        <dbReference type="Proteomes" id="UP000682892"/>
    </source>
</evidence>
<organism evidence="1 2">
    <name type="scientific">Aedes aegypti</name>
    <name type="common">Yellowfever mosquito</name>
    <name type="synonym">Culex aegypti</name>
    <dbReference type="NCBI Taxonomy" id="7159"/>
    <lineage>
        <taxon>Eukaryota</taxon>
        <taxon>Metazoa</taxon>
        <taxon>Ecdysozoa</taxon>
        <taxon>Arthropoda</taxon>
        <taxon>Hexapoda</taxon>
        <taxon>Insecta</taxon>
        <taxon>Pterygota</taxon>
        <taxon>Neoptera</taxon>
        <taxon>Endopterygota</taxon>
        <taxon>Diptera</taxon>
        <taxon>Nematocera</taxon>
        <taxon>Culicoidea</taxon>
        <taxon>Culicidae</taxon>
        <taxon>Culicinae</taxon>
        <taxon>Aedini</taxon>
        <taxon>Aedes</taxon>
        <taxon>Stegomyia</taxon>
    </lineage>
</organism>
<protein>
    <submittedName>
        <fullName evidence="1">AAEL005352-PA</fullName>
    </submittedName>
</protein>
<reference evidence="1" key="3">
    <citation type="submission" date="2012-09" db="EMBL/GenBank/DDBJ databases">
        <authorList>
            <consortium name="VectorBase"/>
        </authorList>
    </citation>
    <scope>NUCLEOTIDE SEQUENCE</scope>
    <source>
        <strain evidence="1">Liverpool</strain>
    </source>
</reference>
<reference evidence="1" key="2">
    <citation type="journal article" date="2007" name="Science">
        <title>Genome sequence of Aedes aegypti, a major arbovirus vector.</title>
        <authorList>
            <person name="Nene V."/>
            <person name="Wortman J.R."/>
            <person name="Lawson D."/>
            <person name="Haas B."/>
            <person name="Kodira C."/>
            <person name="Tu Z.J."/>
            <person name="Loftus B."/>
            <person name="Xi Z."/>
            <person name="Megy K."/>
            <person name="Grabherr M."/>
            <person name="Ren Q."/>
            <person name="Zdobnov E.M."/>
            <person name="Lobo N.F."/>
            <person name="Campbell K.S."/>
            <person name="Brown S.E."/>
            <person name="Bonaldo M.F."/>
            <person name="Zhu J."/>
            <person name="Sinkins S.P."/>
            <person name="Hogenkamp D.G."/>
            <person name="Amedeo P."/>
            <person name="Arensburger P."/>
            <person name="Atkinson P.W."/>
            <person name="Bidwell S."/>
            <person name="Biedler J."/>
            <person name="Birney E."/>
            <person name="Bruggner R.V."/>
            <person name="Costas J."/>
            <person name="Coy M.R."/>
            <person name="Crabtree J."/>
            <person name="Crawford M."/>
            <person name="Debruyn B."/>
            <person name="Decaprio D."/>
            <person name="Eiglmeier K."/>
            <person name="Eisenstadt E."/>
            <person name="El-Dorry H."/>
            <person name="Gelbart W.M."/>
            <person name="Gomes S.L."/>
            <person name="Hammond M."/>
            <person name="Hannick L.I."/>
            <person name="Hogan J.R."/>
            <person name="Holmes M.H."/>
            <person name="Jaffe D."/>
            <person name="Johnston J.S."/>
            <person name="Kennedy R.C."/>
            <person name="Koo H."/>
            <person name="Kravitz S."/>
            <person name="Kriventseva E.V."/>
            <person name="Kulp D."/>
            <person name="Labutti K."/>
            <person name="Lee E."/>
            <person name="Li S."/>
            <person name="Lovin D.D."/>
            <person name="Mao C."/>
            <person name="Mauceli E."/>
            <person name="Menck C.F."/>
            <person name="Miller J.R."/>
            <person name="Montgomery P."/>
            <person name="Mori A."/>
            <person name="Nascimento A.L."/>
            <person name="Naveira H.F."/>
            <person name="Nusbaum C."/>
            <person name="O'leary S."/>
            <person name="Orvis J."/>
            <person name="Pertea M."/>
            <person name="Quesneville H."/>
            <person name="Reidenbach K.R."/>
            <person name="Rogers Y.H."/>
            <person name="Roth C.W."/>
            <person name="Schneider J.R."/>
            <person name="Schatz M."/>
            <person name="Shumway M."/>
            <person name="Stanke M."/>
            <person name="Stinson E.O."/>
            <person name="Tubio J.M."/>
            <person name="Vanzee J.P."/>
            <person name="Verjovski-Almeida S."/>
            <person name="Werner D."/>
            <person name="White O."/>
            <person name="Wyder S."/>
            <person name="Zeng Q."/>
            <person name="Zhao Q."/>
            <person name="Zhao Y."/>
            <person name="Hill C.A."/>
            <person name="Raikhel A.S."/>
            <person name="Soares M.B."/>
            <person name="Knudson D.L."/>
            <person name="Lee N.H."/>
            <person name="Galagan J."/>
            <person name="Salzberg S.L."/>
            <person name="Paulsen I.T."/>
            <person name="Dimopoulos G."/>
            <person name="Collins F.H."/>
            <person name="Birren B."/>
            <person name="Fraser-Liggett C.M."/>
            <person name="Severson D.W."/>
        </authorList>
    </citation>
    <scope>NUCLEOTIDE SEQUENCE [LARGE SCALE GENOMIC DNA]</scope>
    <source>
        <strain evidence="1">Liverpool</strain>
    </source>
</reference>
<gene>
    <name evidence="1" type="ORF">AaeL_AAEL005352</name>
</gene>